<dbReference type="EMBL" id="QYUR01000002">
    <property type="protein sequence ID" value="RJG14154.1"/>
    <property type="molecule type" value="Genomic_DNA"/>
</dbReference>
<dbReference type="Proteomes" id="UP000284021">
    <property type="component" value="Unassembled WGS sequence"/>
</dbReference>
<dbReference type="Gene3D" id="3.90.25.10">
    <property type="entry name" value="UDP-galactose 4-epimerase, domain 1"/>
    <property type="match status" value="1"/>
</dbReference>
<reference evidence="2 3" key="1">
    <citation type="submission" date="2018-09" db="EMBL/GenBank/DDBJ databases">
        <authorList>
            <person name="Zhu H."/>
        </authorList>
    </citation>
    <scope>NUCLEOTIDE SEQUENCE [LARGE SCALE GENOMIC DNA]</scope>
    <source>
        <strain evidence="2 3">K1S02-6</strain>
    </source>
</reference>
<protein>
    <submittedName>
        <fullName evidence="2">NAD-dependent epimerase/dehydratase family protein</fullName>
    </submittedName>
</protein>
<dbReference type="InterPro" id="IPR051604">
    <property type="entry name" value="Ergot_Alk_Oxidoreductase"/>
</dbReference>
<comment type="caution">
    <text evidence="2">The sequence shown here is derived from an EMBL/GenBank/DDBJ whole genome shotgun (WGS) entry which is preliminary data.</text>
</comment>
<dbReference type="RefSeq" id="WP_119954706.1">
    <property type="nucleotide sequence ID" value="NZ_QYUR01000002.1"/>
</dbReference>
<dbReference type="OrthoDB" id="9798669at2"/>
<feature type="domain" description="NmrA-like" evidence="1">
    <location>
        <begin position="2"/>
        <end position="265"/>
    </location>
</feature>
<dbReference type="AlphaFoldDB" id="A0A418XNY1"/>
<dbReference type="SUPFAM" id="SSF51735">
    <property type="entry name" value="NAD(P)-binding Rossmann-fold domains"/>
    <property type="match status" value="1"/>
</dbReference>
<keyword evidence="3" id="KW-1185">Reference proteome</keyword>
<evidence type="ECO:0000313" key="2">
    <source>
        <dbReference type="EMBL" id="RJG14154.1"/>
    </source>
</evidence>
<accession>A0A418XNY1</accession>
<name>A0A418XNY1_9PSED</name>
<dbReference type="PANTHER" id="PTHR43162">
    <property type="match status" value="1"/>
</dbReference>
<evidence type="ECO:0000259" key="1">
    <source>
        <dbReference type="Pfam" id="PF05368"/>
    </source>
</evidence>
<evidence type="ECO:0000313" key="3">
    <source>
        <dbReference type="Proteomes" id="UP000284021"/>
    </source>
</evidence>
<dbReference type="PANTHER" id="PTHR43162:SF1">
    <property type="entry name" value="PRESTALK A DIFFERENTIATION PROTEIN A"/>
    <property type="match status" value="1"/>
</dbReference>
<dbReference type="Gene3D" id="3.40.50.720">
    <property type="entry name" value="NAD(P)-binding Rossmann-like Domain"/>
    <property type="match status" value="1"/>
</dbReference>
<dbReference type="InterPro" id="IPR008030">
    <property type="entry name" value="NmrA-like"/>
</dbReference>
<gene>
    <name evidence="2" type="ORF">D3879_13390</name>
</gene>
<dbReference type="Pfam" id="PF05368">
    <property type="entry name" value="NmrA"/>
    <property type="match status" value="1"/>
</dbReference>
<dbReference type="InterPro" id="IPR036291">
    <property type="entry name" value="NAD(P)-bd_dom_sf"/>
</dbReference>
<sequence length="291" mass="30966">MITVMGATGHTGKRITELLLQAGEQVRALGRSESKLAGLARAGAQVLAGDPTDAAFLTKAFRGADAVYTLLPYEVQTIDYHAAQKAQGEAIVKALHDSGTRHVVALSSVGADLPSGTGPIVSLHAQEARLRGLEGANVLILRAGALFENFYGALGFIKEQGINGDAVAADVAIPMIATRDIAEVAAKALRDRNWSGVVVRELLGPRDLTYAEATRILGARLGKPDLAYVQLSYTELVEALQQAGFSENLASLSAELAQAFNERRVKSREGRKPESTTPTRFEDFVEELASV</sequence>
<organism evidence="2 3">
    <name type="scientific">Pseudomonas cavernicola</name>
    <dbReference type="NCBI Taxonomy" id="2320866"/>
    <lineage>
        <taxon>Bacteria</taxon>
        <taxon>Pseudomonadati</taxon>
        <taxon>Pseudomonadota</taxon>
        <taxon>Gammaproteobacteria</taxon>
        <taxon>Pseudomonadales</taxon>
        <taxon>Pseudomonadaceae</taxon>
        <taxon>Pseudomonas</taxon>
    </lineage>
</organism>
<proteinExistence type="predicted"/>